<evidence type="ECO:0000256" key="2">
    <source>
        <dbReference type="ARBA" id="ARBA00023125"/>
    </source>
</evidence>
<evidence type="ECO:0000313" key="6">
    <source>
        <dbReference type="EMBL" id="MDY8108043.1"/>
    </source>
</evidence>
<dbReference type="InterPro" id="IPR006118">
    <property type="entry name" value="Recombinase_CS"/>
</dbReference>
<sequence>MAEGRFVSYLRVSTVRQGASGLGLEAQRKSVADFLNGGAWNLLAEVVEIESGKKSDRPKLDEALRLCRLHKATLVIAKLDRLSRDAHFLLGLEKAGVDFVAADLPHANRLTVGIMAMVADEERRMISKRTKEALAAAKARGVKLGGDRGNLPSVSAQGRILSQEVREAQAHSRAKDLSPIIAELRESGSVSLREIASGLNERGFRTPRGGEWSAVQVKRVLDRTA</sequence>
<dbReference type="EMBL" id="JAXLPB010000001">
    <property type="protein sequence ID" value="MDY8108043.1"/>
    <property type="molecule type" value="Genomic_DNA"/>
</dbReference>
<dbReference type="InterPro" id="IPR011109">
    <property type="entry name" value="DNA_bind_recombinase_dom"/>
</dbReference>
<evidence type="ECO:0000256" key="3">
    <source>
        <dbReference type="ARBA" id="ARBA00023172"/>
    </source>
</evidence>
<dbReference type="SUPFAM" id="SSF53041">
    <property type="entry name" value="Resolvase-like"/>
    <property type="match status" value="1"/>
</dbReference>
<evidence type="ECO:0000259" key="5">
    <source>
        <dbReference type="PROSITE" id="PS51736"/>
    </source>
</evidence>
<keyword evidence="2" id="KW-0238">DNA-binding</keyword>
<organism evidence="6 7">
    <name type="scientific">Fulvimarina uroteuthidis</name>
    <dbReference type="NCBI Taxonomy" id="3098149"/>
    <lineage>
        <taxon>Bacteria</taxon>
        <taxon>Pseudomonadati</taxon>
        <taxon>Pseudomonadota</taxon>
        <taxon>Alphaproteobacteria</taxon>
        <taxon>Hyphomicrobiales</taxon>
        <taxon>Aurantimonadaceae</taxon>
        <taxon>Fulvimarina</taxon>
    </lineage>
</organism>
<evidence type="ECO:0000256" key="1">
    <source>
        <dbReference type="ARBA" id="ARBA00022908"/>
    </source>
</evidence>
<proteinExistence type="predicted"/>
<accession>A0ABU5HY26</accession>
<dbReference type="CDD" id="cd00338">
    <property type="entry name" value="Ser_Recombinase"/>
    <property type="match status" value="1"/>
</dbReference>
<dbReference type="Gene3D" id="3.40.50.1390">
    <property type="entry name" value="Resolvase, N-terminal catalytic domain"/>
    <property type="match status" value="1"/>
</dbReference>
<feature type="domain" description="Resolvase/invertase-type recombinase catalytic" evidence="5">
    <location>
        <begin position="5"/>
        <end position="141"/>
    </location>
</feature>
<keyword evidence="7" id="KW-1185">Reference proteome</keyword>
<dbReference type="InterPro" id="IPR050639">
    <property type="entry name" value="SSR_resolvase"/>
</dbReference>
<dbReference type="PANTHER" id="PTHR30461:SF2">
    <property type="entry name" value="SERINE RECOMBINASE PINE-RELATED"/>
    <property type="match status" value="1"/>
</dbReference>
<dbReference type="PANTHER" id="PTHR30461">
    <property type="entry name" value="DNA-INVERTASE FROM LAMBDOID PROPHAGE"/>
    <property type="match status" value="1"/>
</dbReference>
<protein>
    <submittedName>
        <fullName evidence="6">Recombinase family protein</fullName>
    </submittedName>
</protein>
<dbReference type="InterPro" id="IPR036162">
    <property type="entry name" value="Resolvase-like_N_sf"/>
</dbReference>
<gene>
    <name evidence="6" type="ORF">U0C82_02620</name>
</gene>
<dbReference type="RefSeq" id="WP_322185493.1">
    <property type="nucleotide sequence ID" value="NZ_JAXLPB010000001.1"/>
</dbReference>
<feature type="active site" description="O-(5'-phospho-DNA)-serine intermediate" evidence="4">
    <location>
        <position position="13"/>
    </location>
</feature>
<dbReference type="SMART" id="SM00857">
    <property type="entry name" value="Resolvase"/>
    <property type="match status" value="1"/>
</dbReference>
<name>A0ABU5HY26_9HYPH</name>
<dbReference type="Proteomes" id="UP001294412">
    <property type="component" value="Unassembled WGS sequence"/>
</dbReference>
<keyword evidence="3" id="KW-0233">DNA recombination</keyword>
<dbReference type="PROSITE" id="PS51736">
    <property type="entry name" value="RECOMBINASES_3"/>
    <property type="match status" value="1"/>
</dbReference>
<dbReference type="Pfam" id="PF00239">
    <property type="entry name" value="Resolvase"/>
    <property type="match status" value="1"/>
</dbReference>
<dbReference type="PROSITE" id="PS00397">
    <property type="entry name" value="RECOMBINASES_1"/>
    <property type="match status" value="1"/>
</dbReference>
<evidence type="ECO:0000313" key="7">
    <source>
        <dbReference type="Proteomes" id="UP001294412"/>
    </source>
</evidence>
<dbReference type="InterPro" id="IPR006119">
    <property type="entry name" value="Resolv_N"/>
</dbReference>
<keyword evidence="1" id="KW-0229">DNA integration</keyword>
<comment type="caution">
    <text evidence="6">The sequence shown here is derived from an EMBL/GenBank/DDBJ whole genome shotgun (WGS) entry which is preliminary data.</text>
</comment>
<evidence type="ECO:0000256" key="4">
    <source>
        <dbReference type="PROSITE-ProRule" id="PRU10137"/>
    </source>
</evidence>
<dbReference type="Pfam" id="PF07508">
    <property type="entry name" value="Recombinase"/>
    <property type="match status" value="1"/>
</dbReference>
<reference evidence="6 7" key="1">
    <citation type="submission" date="2023-12" db="EMBL/GenBank/DDBJ databases">
        <title>Description of Novel Strain Fulvimarina sp. 2208YS6-2-32 isolated from Uroteuthis (Photololigo) edulis.</title>
        <authorList>
            <person name="Park J.-S."/>
        </authorList>
    </citation>
    <scope>NUCLEOTIDE SEQUENCE [LARGE SCALE GENOMIC DNA]</scope>
    <source>
        <strain evidence="6 7">2208YS6-2-32</strain>
    </source>
</reference>